<proteinExistence type="predicted"/>
<comment type="caution">
    <text evidence="3">The sequence shown here is derived from an EMBL/GenBank/DDBJ whole genome shotgun (WGS) entry which is preliminary data.</text>
</comment>
<organism evidence="3 4">
    <name type="scientific">Rhypophila decipiens</name>
    <dbReference type="NCBI Taxonomy" id="261697"/>
    <lineage>
        <taxon>Eukaryota</taxon>
        <taxon>Fungi</taxon>
        <taxon>Dikarya</taxon>
        <taxon>Ascomycota</taxon>
        <taxon>Pezizomycotina</taxon>
        <taxon>Sordariomycetes</taxon>
        <taxon>Sordariomycetidae</taxon>
        <taxon>Sordariales</taxon>
        <taxon>Naviculisporaceae</taxon>
        <taxon>Rhypophila</taxon>
    </lineage>
</organism>
<sequence length="322" mass="35234">MSTYGTRCRGRRKVQVAASVQSLAKLVPTTITPSNSLDWRLNPLSFVLIAYSYVVLTQQVIFPGTLEVDLVFPRNDTYSPAPFFPFVFAIQNPRLAASLVFSIDFVLFSVETTDGSKSSEAITGKVKLPNYNHSTSEPYFTYLFTEQLNTIEGTWSLAWSVGSANCSDPPPFWDGIFHPVTFRNSDKALRFTTKKGAKLPDLVAAMDQDTCGANTQSHVYNVTGIRSAPFRVEPQFDGDYFDYNHSCAILSSTSQPPAADPCGAKIDASAASSISAALTATLCAWQDPRVTCPPDDNAAERFFGGTVWLVVSMGWAVFLLLL</sequence>
<feature type="transmembrane region" description="Helical" evidence="1">
    <location>
        <begin position="302"/>
        <end position="321"/>
    </location>
</feature>
<dbReference type="Pfam" id="PF23584">
    <property type="entry name" value="DUF7136"/>
    <property type="match status" value="1"/>
</dbReference>
<feature type="domain" description="DUF7136" evidence="2">
    <location>
        <begin position="62"/>
        <end position="292"/>
    </location>
</feature>
<dbReference type="EMBL" id="MU858113">
    <property type="protein sequence ID" value="KAK4213189.1"/>
    <property type="molecule type" value="Genomic_DNA"/>
</dbReference>
<dbReference type="Proteomes" id="UP001301769">
    <property type="component" value="Unassembled WGS sequence"/>
</dbReference>
<evidence type="ECO:0000313" key="3">
    <source>
        <dbReference type="EMBL" id="KAK4213189.1"/>
    </source>
</evidence>
<accession>A0AAN7B7J1</accession>
<name>A0AAN7B7J1_9PEZI</name>
<keyword evidence="4" id="KW-1185">Reference proteome</keyword>
<reference evidence="3" key="2">
    <citation type="submission" date="2023-05" db="EMBL/GenBank/DDBJ databases">
        <authorList>
            <consortium name="Lawrence Berkeley National Laboratory"/>
            <person name="Steindorff A."/>
            <person name="Hensen N."/>
            <person name="Bonometti L."/>
            <person name="Westerberg I."/>
            <person name="Brannstrom I.O."/>
            <person name="Guillou S."/>
            <person name="Cros-Aarteil S."/>
            <person name="Calhoun S."/>
            <person name="Haridas S."/>
            <person name="Kuo A."/>
            <person name="Mondo S."/>
            <person name="Pangilinan J."/>
            <person name="Riley R."/>
            <person name="Labutti K."/>
            <person name="Andreopoulos B."/>
            <person name="Lipzen A."/>
            <person name="Chen C."/>
            <person name="Yanf M."/>
            <person name="Daum C."/>
            <person name="Ng V."/>
            <person name="Clum A."/>
            <person name="Ohm R."/>
            <person name="Martin F."/>
            <person name="Silar P."/>
            <person name="Natvig D."/>
            <person name="Lalanne C."/>
            <person name="Gautier V."/>
            <person name="Ament-Velasquez S.L."/>
            <person name="Kruys A."/>
            <person name="Hutchinson M.I."/>
            <person name="Powell A.J."/>
            <person name="Barry K."/>
            <person name="Miller A.N."/>
            <person name="Grigoriev I.V."/>
            <person name="Debuchy R."/>
            <person name="Gladieux P."/>
            <person name="Thoren M.H."/>
            <person name="Johannesson H."/>
        </authorList>
    </citation>
    <scope>NUCLEOTIDE SEQUENCE</scope>
    <source>
        <strain evidence="3">PSN293</strain>
    </source>
</reference>
<evidence type="ECO:0000256" key="1">
    <source>
        <dbReference type="SAM" id="Phobius"/>
    </source>
</evidence>
<reference evidence="3" key="1">
    <citation type="journal article" date="2023" name="Mol. Phylogenet. Evol.">
        <title>Genome-scale phylogeny and comparative genomics of the fungal order Sordariales.</title>
        <authorList>
            <person name="Hensen N."/>
            <person name="Bonometti L."/>
            <person name="Westerberg I."/>
            <person name="Brannstrom I.O."/>
            <person name="Guillou S."/>
            <person name="Cros-Aarteil S."/>
            <person name="Calhoun S."/>
            <person name="Haridas S."/>
            <person name="Kuo A."/>
            <person name="Mondo S."/>
            <person name="Pangilinan J."/>
            <person name="Riley R."/>
            <person name="LaButti K."/>
            <person name="Andreopoulos B."/>
            <person name="Lipzen A."/>
            <person name="Chen C."/>
            <person name="Yan M."/>
            <person name="Daum C."/>
            <person name="Ng V."/>
            <person name="Clum A."/>
            <person name="Steindorff A."/>
            <person name="Ohm R.A."/>
            <person name="Martin F."/>
            <person name="Silar P."/>
            <person name="Natvig D.O."/>
            <person name="Lalanne C."/>
            <person name="Gautier V."/>
            <person name="Ament-Velasquez S.L."/>
            <person name="Kruys A."/>
            <person name="Hutchinson M.I."/>
            <person name="Powell A.J."/>
            <person name="Barry K."/>
            <person name="Miller A.N."/>
            <person name="Grigoriev I.V."/>
            <person name="Debuchy R."/>
            <person name="Gladieux P."/>
            <person name="Hiltunen Thoren M."/>
            <person name="Johannesson H."/>
        </authorList>
    </citation>
    <scope>NUCLEOTIDE SEQUENCE</scope>
    <source>
        <strain evidence="3">PSN293</strain>
    </source>
</reference>
<dbReference type="AlphaFoldDB" id="A0AAN7B7J1"/>
<keyword evidence="1" id="KW-1133">Transmembrane helix</keyword>
<keyword evidence="1" id="KW-0472">Membrane</keyword>
<dbReference type="InterPro" id="IPR055560">
    <property type="entry name" value="DUF7136"/>
</dbReference>
<gene>
    <name evidence="3" type="ORF">QBC37DRAFT_483239</name>
</gene>
<protein>
    <recommendedName>
        <fullName evidence="2">DUF7136 domain-containing protein</fullName>
    </recommendedName>
</protein>
<evidence type="ECO:0000313" key="4">
    <source>
        <dbReference type="Proteomes" id="UP001301769"/>
    </source>
</evidence>
<evidence type="ECO:0000259" key="2">
    <source>
        <dbReference type="Pfam" id="PF23584"/>
    </source>
</evidence>
<keyword evidence="1" id="KW-0812">Transmembrane</keyword>